<evidence type="ECO:0000256" key="2">
    <source>
        <dbReference type="ARBA" id="ARBA00022475"/>
    </source>
</evidence>
<dbReference type="InterPro" id="IPR050545">
    <property type="entry name" value="Mycobact_MmpL"/>
</dbReference>
<evidence type="ECO:0000256" key="6">
    <source>
        <dbReference type="SAM" id="Phobius"/>
    </source>
</evidence>
<dbReference type="InterPro" id="IPR000731">
    <property type="entry name" value="SSD"/>
</dbReference>
<comment type="caution">
    <text evidence="8">The sequence shown here is derived from an EMBL/GenBank/DDBJ whole genome shotgun (WGS) entry which is preliminary data.</text>
</comment>
<evidence type="ECO:0000256" key="4">
    <source>
        <dbReference type="ARBA" id="ARBA00022989"/>
    </source>
</evidence>
<feature type="domain" description="SSD" evidence="7">
    <location>
        <begin position="1"/>
        <end position="107"/>
    </location>
</feature>
<dbReference type="InterPro" id="IPR004869">
    <property type="entry name" value="MMPL_dom"/>
</dbReference>
<protein>
    <recommendedName>
        <fullName evidence="7">SSD domain-containing protein</fullName>
    </recommendedName>
</protein>
<feature type="transmembrane region" description="Helical" evidence="6">
    <location>
        <begin position="56"/>
        <end position="74"/>
    </location>
</feature>
<dbReference type="PANTHER" id="PTHR33406:SF13">
    <property type="entry name" value="MEMBRANE PROTEIN YDFJ"/>
    <property type="match status" value="1"/>
</dbReference>
<feature type="non-terminal residue" evidence="8">
    <location>
        <position position="1"/>
    </location>
</feature>
<evidence type="ECO:0000313" key="8">
    <source>
        <dbReference type="EMBL" id="GAG99815.1"/>
    </source>
</evidence>
<evidence type="ECO:0000256" key="3">
    <source>
        <dbReference type="ARBA" id="ARBA00022692"/>
    </source>
</evidence>
<dbReference type="SUPFAM" id="SSF82866">
    <property type="entry name" value="Multidrug efflux transporter AcrB transmembrane domain"/>
    <property type="match status" value="1"/>
</dbReference>
<organism evidence="8">
    <name type="scientific">marine sediment metagenome</name>
    <dbReference type="NCBI Taxonomy" id="412755"/>
    <lineage>
        <taxon>unclassified sequences</taxon>
        <taxon>metagenomes</taxon>
        <taxon>ecological metagenomes</taxon>
    </lineage>
</organism>
<feature type="transmembrane region" description="Helical" evidence="6">
    <location>
        <begin position="80"/>
        <end position="101"/>
    </location>
</feature>
<gene>
    <name evidence="8" type="ORF">S01H4_47509</name>
</gene>
<dbReference type="AlphaFoldDB" id="X1BXQ7"/>
<dbReference type="PROSITE" id="PS50156">
    <property type="entry name" value="SSD"/>
    <property type="match status" value="1"/>
</dbReference>
<dbReference type="GO" id="GO:0005886">
    <property type="term" value="C:plasma membrane"/>
    <property type="evidence" value="ECO:0007669"/>
    <property type="project" value="UniProtKB-SubCell"/>
</dbReference>
<name>X1BXQ7_9ZZZZ</name>
<dbReference type="Pfam" id="PF03176">
    <property type="entry name" value="MMPL"/>
    <property type="match status" value="1"/>
</dbReference>
<dbReference type="Gene3D" id="1.20.1640.10">
    <property type="entry name" value="Multidrug efflux transporter AcrB transmembrane domain"/>
    <property type="match status" value="1"/>
</dbReference>
<keyword evidence="2" id="KW-1003">Cell membrane</keyword>
<reference evidence="8" key="1">
    <citation type="journal article" date="2014" name="Front. Microbiol.">
        <title>High frequency of phylogenetically diverse reductive dehalogenase-homologous genes in deep subseafloor sedimentary metagenomes.</title>
        <authorList>
            <person name="Kawai M."/>
            <person name="Futagami T."/>
            <person name="Toyoda A."/>
            <person name="Takaki Y."/>
            <person name="Nishi S."/>
            <person name="Hori S."/>
            <person name="Arai W."/>
            <person name="Tsubouchi T."/>
            <person name="Morono Y."/>
            <person name="Uchiyama I."/>
            <person name="Ito T."/>
            <person name="Fujiyama A."/>
            <person name="Inagaki F."/>
            <person name="Takami H."/>
        </authorList>
    </citation>
    <scope>NUCLEOTIDE SEQUENCE</scope>
    <source>
        <strain evidence="8">Expedition CK06-06</strain>
    </source>
</reference>
<comment type="subcellular location">
    <subcellularLocation>
        <location evidence="1">Cell membrane</location>
        <topology evidence="1">Multi-pass membrane protein</topology>
    </subcellularLocation>
</comment>
<evidence type="ECO:0000259" key="7">
    <source>
        <dbReference type="PROSITE" id="PS50156"/>
    </source>
</evidence>
<dbReference type="EMBL" id="BART01026681">
    <property type="protein sequence ID" value="GAG99815.1"/>
    <property type="molecule type" value="Genomic_DNA"/>
</dbReference>
<accession>X1BXQ7</accession>
<evidence type="ECO:0000256" key="1">
    <source>
        <dbReference type="ARBA" id="ARBA00004651"/>
    </source>
</evidence>
<keyword evidence="5 6" id="KW-0472">Membrane</keyword>
<evidence type="ECO:0000256" key="5">
    <source>
        <dbReference type="ARBA" id="ARBA00023136"/>
    </source>
</evidence>
<keyword evidence="4 6" id="KW-1133">Transmembrane helix</keyword>
<keyword evidence="3 6" id="KW-0812">Transmembrane</keyword>
<dbReference type="PANTHER" id="PTHR33406">
    <property type="entry name" value="MEMBRANE PROTEIN MJ1562-RELATED"/>
    <property type="match status" value="1"/>
</dbReference>
<feature type="transmembrane region" description="Helical" evidence="6">
    <location>
        <begin position="6"/>
        <end position="26"/>
    </location>
</feature>
<sequence length="116" mass="12789">LSGIPLDIMTITIAAIVLGIGVDNCIHYVHRFKREFPQDRDYIATMYRCHESIGRALYYTTVTVVVGFSMLTLSNFNPSIYFGMLTVLAMLAAVIGALLLLPRLIILFRALGPPGA</sequence>
<proteinExistence type="predicted"/>